<dbReference type="EMBL" id="WVTB01000071">
    <property type="protein sequence ID" value="KAF3800997.1"/>
    <property type="molecule type" value="Genomic_DNA"/>
</dbReference>
<keyword evidence="6" id="KW-0862">Zinc</keyword>
<evidence type="ECO:0000256" key="3">
    <source>
        <dbReference type="ARBA" id="ARBA00022692"/>
    </source>
</evidence>
<evidence type="ECO:0000313" key="10">
    <source>
        <dbReference type="Proteomes" id="UP000613401"/>
    </source>
</evidence>
<dbReference type="GO" id="GO:0006882">
    <property type="term" value="P:intracellular zinc ion homeostasis"/>
    <property type="evidence" value="ECO:0007669"/>
    <property type="project" value="TreeGrafter"/>
</dbReference>
<dbReference type="AlphaFoldDB" id="A0A8H4CC73"/>
<evidence type="ECO:0000256" key="2">
    <source>
        <dbReference type="ARBA" id="ARBA00007018"/>
    </source>
</evidence>
<keyword evidence="6" id="KW-0479">Metal-binding</keyword>
<feature type="binding site" evidence="6">
    <location>
        <position position="154"/>
    </location>
    <ligand>
        <name>Zn(2+)</name>
        <dbReference type="ChEBI" id="CHEBI:29105"/>
    </ligand>
</feature>
<feature type="transmembrane region" description="Helical" evidence="8">
    <location>
        <begin position="306"/>
        <end position="323"/>
    </location>
</feature>
<dbReference type="GO" id="GO:0046872">
    <property type="term" value="F:metal ion binding"/>
    <property type="evidence" value="ECO:0007669"/>
    <property type="project" value="UniProtKB-KW"/>
</dbReference>
<feature type="transmembrane region" description="Helical" evidence="8">
    <location>
        <begin position="235"/>
        <end position="254"/>
    </location>
</feature>
<evidence type="ECO:0000256" key="5">
    <source>
        <dbReference type="ARBA" id="ARBA00023136"/>
    </source>
</evidence>
<dbReference type="InterPro" id="IPR004254">
    <property type="entry name" value="AdipoR/HlyIII-related"/>
</dbReference>
<evidence type="ECO:0000313" key="9">
    <source>
        <dbReference type="EMBL" id="KAF3800997.1"/>
    </source>
</evidence>
<feature type="transmembrane region" description="Helical" evidence="8">
    <location>
        <begin position="172"/>
        <end position="192"/>
    </location>
</feature>
<feature type="binding site" evidence="6">
    <location>
        <position position="308"/>
    </location>
    <ligand>
        <name>Zn(2+)</name>
        <dbReference type="ChEBI" id="CHEBI:29105"/>
    </ligand>
</feature>
<dbReference type="GeneID" id="69017403"/>
<dbReference type="RefSeq" id="XP_045260156.1">
    <property type="nucleotide sequence ID" value="XM_045410201.1"/>
</dbReference>
<reference evidence="9" key="1">
    <citation type="journal article" date="2020" name="Phytopathology">
        <title>Genome sequence and comparative analysis of Colletotrichum gloeosporioides isolated from Liriodendron leaves.</title>
        <authorList>
            <person name="Fu F.F."/>
            <person name="Hao Z."/>
            <person name="Wang P."/>
            <person name="Lu Y."/>
            <person name="Xue L.J."/>
            <person name="Wei G."/>
            <person name="Tian Y."/>
            <person name="Baishi H."/>
            <person name="Xu H."/>
            <person name="Shi J."/>
            <person name="Cheng T."/>
            <person name="Wang G."/>
            <person name="Yi Y."/>
            <person name="Chen J."/>
        </authorList>
    </citation>
    <scope>NUCLEOTIDE SEQUENCE</scope>
    <source>
        <strain evidence="9">Lc1</strain>
    </source>
</reference>
<keyword evidence="4 8" id="KW-1133">Transmembrane helix</keyword>
<sequence>ICLISKSSRKMTATAEDSGLKNRKPNNTSSNTNDSLLETVEHKAAALEHQIERALLILWDDLPHWRRDNAFIISGYRPDSNSYLGSFKSLGYLHNESVNIWSHLLGAVAFLFGGTFLYTVIAPRYESASATDLFVFACFFAGAVACLGMSATYHALCNHSPEVAKWGNKLDYSGIVFLIVGSYVPALYYGFFCHTNLMKVYLSTASHPSSYISLGCGMVSWLEHFRTPQYRTFRACMFVALGTSGVVPVIHGLTVYGRAEMENRMSLSWVVLHGAMYIFGAFLYAARWPERSYPRTFDIWGSSHQIFHFFVVLAAATHLYGMAKAFDYHHTVMGSQC</sequence>
<accession>A0A8H4CC73</accession>
<name>A0A8H4CC73_COLGL</name>
<feature type="region of interest" description="Disordered" evidence="7">
    <location>
        <begin position="6"/>
        <end position="34"/>
    </location>
</feature>
<evidence type="ECO:0000256" key="7">
    <source>
        <dbReference type="SAM" id="MobiDB-lite"/>
    </source>
</evidence>
<gene>
    <name evidence="9" type="ORF">GCG54_00010274</name>
</gene>
<protein>
    <submittedName>
        <fullName evidence="9">ADIPOR-like receptor SPBC12C2.09c</fullName>
    </submittedName>
</protein>
<keyword evidence="3 8" id="KW-0812">Transmembrane</keyword>
<dbReference type="GO" id="GO:0038023">
    <property type="term" value="F:signaling receptor activity"/>
    <property type="evidence" value="ECO:0007669"/>
    <property type="project" value="TreeGrafter"/>
</dbReference>
<dbReference type="PANTHER" id="PTHR20855:SF52">
    <property type="entry name" value="ADIPONECTIN RECEPTOR PROTEIN"/>
    <property type="match status" value="1"/>
</dbReference>
<evidence type="ECO:0000256" key="6">
    <source>
        <dbReference type="PIRSR" id="PIRSR604254-1"/>
    </source>
</evidence>
<keyword evidence="9" id="KW-0675">Receptor</keyword>
<feature type="transmembrane region" description="Helical" evidence="8">
    <location>
        <begin position="133"/>
        <end position="152"/>
    </location>
</feature>
<evidence type="ECO:0000256" key="4">
    <source>
        <dbReference type="ARBA" id="ARBA00022989"/>
    </source>
</evidence>
<keyword evidence="5 8" id="KW-0472">Membrane</keyword>
<feature type="transmembrane region" description="Helical" evidence="8">
    <location>
        <begin position="100"/>
        <end position="121"/>
    </location>
</feature>
<feature type="transmembrane region" description="Helical" evidence="8">
    <location>
        <begin position="266"/>
        <end position="285"/>
    </location>
</feature>
<keyword evidence="10" id="KW-1185">Reference proteome</keyword>
<proteinExistence type="inferred from homology"/>
<dbReference type="GO" id="GO:0016020">
    <property type="term" value="C:membrane"/>
    <property type="evidence" value="ECO:0007669"/>
    <property type="project" value="UniProtKB-SubCell"/>
</dbReference>
<comment type="subcellular location">
    <subcellularLocation>
        <location evidence="1">Membrane</location>
        <topology evidence="1">Multi-pass membrane protein</topology>
    </subcellularLocation>
</comment>
<comment type="caution">
    <text evidence="9">The sequence shown here is derived from an EMBL/GenBank/DDBJ whole genome shotgun (WGS) entry which is preliminary data.</text>
</comment>
<reference evidence="9" key="2">
    <citation type="submission" date="2020-03" db="EMBL/GenBank/DDBJ databases">
        <authorList>
            <person name="Fu F.-F."/>
            <person name="Chen J."/>
        </authorList>
    </citation>
    <scope>NUCLEOTIDE SEQUENCE</scope>
    <source>
        <strain evidence="9">Lc1</strain>
    </source>
</reference>
<feature type="non-terminal residue" evidence="9">
    <location>
        <position position="1"/>
    </location>
</feature>
<comment type="similarity">
    <text evidence="2">Belongs to the ADIPOR family.</text>
</comment>
<dbReference type="Pfam" id="PF03006">
    <property type="entry name" value="HlyIII"/>
    <property type="match status" value="1"/>
</dbReference>
<feature type="binding site" evidence="6">
    <location>
        <position position="304"/>
    </location>
    <ligand>
        <name>Zn(2+)</name>
        <dbReference type="ChEBI" id="CHEBI:29105"/>
    </ligand>
</feature>
<evidence type="ECO:0000256" key="8">
    <source>
        <dbReference type="SAM" id="Phobius"/>
    </source>
</evidence>
<evidence type="ECO:0000256" key="1">
    <source>
        <dbReference type="ARBA" id="ARBA00004141"/>
    </source>
</evidence>
<organism evidence="9 10">
    <name type="scientific">Colletotrichum gloeosporioides</name>
    <name type="common">Anthracnose fungus</name>
    <name type="synonym">Glomerella cingulata</name>
    <dbReference type="NCBI Taxonomy" id="474922"/>
    <lineage>
        <taxon>Eukaryota</taxon>
        <taxon>Fungi</taxon>
        <taxon>Dikarya</taxon>
        <taxon>Ascomycota</taxon>
        <taxon>Pezizomycotina</taxon>
        <taxon>Sordariomycetes</taxon>
        <taxon>Hypocreomycetidae</taxon>
        <taxon>Glomerellales</taxon>
        <taxon>Glomerellaceae</taxon>
        <taxon>Colletotrichum</taxon>
        <taxon>Colletotrichum gloeosporioides species complex</taxon>
    </lineage>
</organism>
<dbReference type="PANTHER" id="PTHR20855">
    <property type="entry name" value="ADIPOR/PROGESTIN RECEPTOR-RELATED"/>
    <property type="match status" value="1"/>
</dbReference>
<dbReference type="Proteomes" id="UP000613401">
    <property type="component" value="Unassembled WGS sequence"/>
</dbReference>